<feature type="compositionally biased region" description="Polar residues" evidence="1">
    <location>
        <begin position="61"/>
        <end position="72"/>
    </location>
</feature>
<dbReference type="AlphaFoldDB" id="A0A8S0XHW1"/>
<comment type="caution">
    <text evidence="2">The sequence shown here is derived from an EMBL/GenBank/DDBJ whole genome shotgun (WGS) entry which is preliminary data.</text>
</comment>
<keyword evidence="3" id="KW-1185">Reference proteome</keyword>
<dbReference type="OrthoDB" id="3048971at2759"/>
<dbReference type="Proteomes" id="UP000467700">
    <property type="component" value="Unassembled WGS sequence"/>
</dbReference>
<dbReference type="EMBL" id="CACVBS010000037">
    <property type="protein sequence ID" value="CAA7262919.1"/>
    <property type="molecule type" value="Genomic_DNA"/>
</dbReference>
<evidence type="ECO:0000313" key="3">
    <source>
        <dbReference type="Proteomes" id="UP000467700"/>
    </source>
</evidence>
<feature type="compositionally biased region" description="Polar residues" evidence="1">
    <location>
        <begin position="1"/>
        <end position="12"/>
    </location>
</feature>
<gene>
    <name evidence="2" type="ORF">AAE3_LOCUS5233</name>
</gene>
<organism evidence="2 3">
    <name type="scientific">Cyclocybe aegerita</name>
    <name type="common">Black poplar mushroom</name>
    <name type="synonym">Agrocybe aegerita</name>
    <dbReference type="NCBI Taxonomy" id="1973307"/>
    <lineage>
        <taxon>Eukaryota</taxon>
        <taxon>Fungi</taxon>
        <taxon>Dikarya</taxon>
        <taxon>Basidiomycota</taxon>
        <taxon>Agaricomycotina</taxon>
        <taxon>Agaricomycetes</taxon>
        <taxon>Agaricomycetidae</taxon>
        <taxon>Agaricales</taxon>
        <taxon>Agaricineae</taxon>
        <taxon>Bolbitiaceae</taxon>
        <taxon>Cyclocybe</taxon>
    </lineage>
</organism>
<feature type="region of interest" description="Disordered" evidence="1">
    <location>
        <begin position="1"/>
        <end position="115"/>
    </location>
</feature>
<reference evidence="2 3" key="1">
    <citation type="submission" date="2020-01" db="EMBL/GenBank/DDBJ databases">
        <authorList>
            <person name="Gupta K D."/>
        </authorList>
    </citation>
    <scope>NUCLEOTIDE SEQUENCE [LARGE SCALE GENOMIC DNA]</scope>
</reference>
<evidence type="ECO:0000256" key="1">
    <source>
        <dbReference type="SAM" id="MobiDB-lite"/>
    </source>
</evidence>
<name>A0A8S0XHW1_CYCAE</name>
<evidence type="ECO:0000313" key="2">
    <source>
        <dbReference type="EMBL" id="CAA7262919.1"/>
    </source>
</evidence>
<feature type="compositionally biased region" description="Low complexity" evidence="1">
    <location>
        <begin position="29"/>
        <end position="60"/>
    </location>
</feature>
<sequence length="418" mass="44916">MTKNGGTPSSDIAPSLQEIMNVKMEQVDASSPLLPNSSSPDSSFQASVSADSISTSSSVALDNSSFGRSATGNRGKAKGKAPAKLRAPPKNTKTQKTRNTKVKTEAKEPPVNMRYTPDPAAPVPTSAPPGLPHSYLLPSIAPPKRSPVTTAIFETPAISRSRLSEVTTQDYTMYVPPGDTSVPLENSYYQPTFSRSKSQRNAAYLQGPVFRNGWNNHGPSAYTPRSSGRNVSASGTRGDFGTAFVPPGMSGAPPQSLNVAPQAFEYLGAASDWEQYAAPTLHSSSHYHTGPQHANTSFVNQLCKEPCEDQVYMGYEHTFQQEVIDLRHQSFGGVTMSASSSNTTQDTLDNALNPNLAPLKHLTDVLADFKADDGSYTALMAHEWRDNLLSRLLNEDLNPFQAAMGLSLLSKLGFLCGQ</sequence>
<accession>A0A8S0XHW1</accession>
<proteinExistence type="predicted"/>
<protein>
    <submittedName>
        <fullName evidence="2">Uncharacterized protein</fullName>
    </submittedName>
</protein>